<dbReference type="SMART" id="SM00448">
    <property type="entry name" value="REC"/>
    <property type="match status" value="1"/>
</dbReference>
<dbReference type="Gene3D" id="3.40.50.2300">
    <property type="match status" value="1"/>
</dbReference>
<evidence type="ECO:0000256" key="6">
    <source>
        <dbReference type="PROSITE-ProRule" id="PRU00169"/>
    </source>
</evidence>
<dbReference type="PANTHER" id="PTHR48111:SF22">
    <property type="entry name" value="REGULATOR OF RPOS"/>
    <property type="match status" value="1"/>
</dbReference>
<dbReference type="InterPro" id="IPR011006">
    <property type="entry name" value="CheY-like_superfamily"/>
</dbReference>
<gene>
    <name evidence="10" type="ORF">C7384_10336</name>
</gene>
<protein>
    <submittedName>
        <fullName evidence="10">Two-component system response regulator CiaR</fullName>
    </submittedName>
</protein>
<organism evidence="10 11">
    <name type="scientific">Convivina intestini</name>
    <dbReference type="NCBI Taxonomy" id="1505726"/>
    <lineage>
        <taxon>Bacteria</taxon>
        <taxon>Bacillati</taxon>
        <taxon>Bacillota</taxon>
        <taxon>Bacilli</taxon>
        <taxon>Lactobacillales</taxon>
        <taxon>Lactobacillaceae</taxon>
        <taxon>Convivina</taxon>
    </lineage>
</organism>
<dbReference type="GO" id="GO:0006355">
    <property type="term" value="P:regulation of DNA-templated transcription"/>
    <property type="evidence" value="ECO:0007669"/>
    <property type="project" value="InterPro"/>
</dbReference>
<feature type="modified residue" description="4-aspartylphosphate" evidence="6">
    <location>
        <position position="54"/>
    </location>
</feature>
<feature type="domain" description="OmpR/PhoB-type" evidence="9">
    <location>
        <begin position="128"/>
        <end position="226"/>
    </location>
</feature>
<keyword evidence="4 7" id="KW-0238">DNA-binding</keyword>
<dbReference type="GO" id="GO:0000156">
    <property type="term" value="F:phosphorelay response regulator activity"/>
    <property type="evidence" value="ECO:0007669"/>
    <property type="project" value="TreeGrafter"/>
</dbReference>
<dbReference type="SMART" id="SM00862">
    <property type="entry name" value="Trans_reg_C"/>
    <property type="match status" value="1"/>
</dbReference>
<dbReference type="CDD" id="cd00383">
    <property type="entry name" value="trans_reg_C"/>
    <property type="match status" value="1"/>
</dbReference>
<evidence type="ECO:0000256" key="7">
    <source>
        <dbReference type="PROSITE-ProRule" id="PRU01091"/>
    </source>
</evidence>
<dbReference type="PROSITE" id="PS51755">
    <property type="entry name" value="OMPR_PHOB"/>
    <property type="match status" value="1"/>
</dbReference>
<name>A0A2U1DBJ2_9LACO</name>
<dbReference type="Pfam" id="PF00486">
    <property type="entry name" value="Trans_reg_C"/>
    <property type="match status" value="1"/>
</dbReference>
<evidence type="ECO:0000256" key="5">
    <source>
        <dbReference type="ARBA" id="ARBA00023163"/>
    </source>
</evidence>
<keyword evidence="2" id="KW-0902">Two-component regulatory system</keyword>
<reference evidence="10 11" key="1">
    <citation type="submission" date="2018-04" db="EMBL/GenBank/DDBJ databases">
        <title>Genomic Encyclopedia of Type Strains, Phase IV (KMG-IV): sequencing the most valuable type-strain genomes for metagenomic binning, comparative biology and taxonomic classification.</title>
        <authorList>
            <person name="Goeker M."/>
        </authorList>
    </citation>
    <scope>NUCLEOTIDE SEQUENCE [LARGE SCALE GENOMIC DNA]</scope>
    <source>
        <strain evidence="10 11">DSM 28795</strain>
    </source>
</reference>
<dbReference type="Gene3D" id="1.10.10.10">
    <property type="entry name" value="Winged helix-like DNA-binding domain superfamily/Winged helix DNA-binding domain"/>
    <property type="match status" value="1"/>
</dbReference>
<keyword evidence="3" id="KW-0805">Transcription regulation</keyword>
<dbReference type="PANTHER" id="PTHR48111">
    <property type="entry name" value="REGULATOR OF RPOS"/>
    <property type="match status" value="1"/>
</dbReference>
<dbReference type="Pfam" id="PF00072">
    <property type="entry name" value="Response_reg"/>
    <property type="match status" value="1"/>
</dbReference>
<dbReference type="SUPFAM" id="SSF52172">
    <property type="entry name" value="CheY-like"/>
    <property type="match status" value="1"/>
</dbReference>
<evidence type="ECO:0000256" key="2">
    <source>
        <dbReference type="ARBA" id="ARBA00023012"/>
    </source>
</evidence>
<dbReference type="RefSeq" id="WP_089938563.1">
    <property type="nucleotide sequence ID" value="NZ_CAKOEW010000010.1"/>
</dbReference>
<dbReference type="AlphaFoldDB" id="A0A2U1DBJ2"/>
<dbReference type="InterPro" id="IPR001789">
    <property type="entry name" value="Sig_transdc_resp-reg_receiver"/>
</dbReference>
<comment type="caution">
    <text evidence="10">The sequence shown here is derived from an EMBL/GenBank/DDBJ whole genome shotgun (WGS) entry which is preliminary data.</text>
</comment>
<dbReference type="PROSITE" id="PS50110">
    <property type="entry name" value="RESPONSE_REGULATORY"/>
    <property type="match status" value="1"/>
</dbReference>
<evidence type="ECO:0000259" key="8">
    <source>
        <dbReference type="PROSITE" id="PS50110"/>
    </source>
</evidence>
<evidence type="ECO:0000313" key="10">
    <source>
        <dbReference type="EMBL" id="PVY85017.1"/>
    </source>
</evidence>
<dbReference type="Gene3D" id="6.10.250.690">
    <property type="match status" value="1"/>
</dbReference>
<evidence type="ECO:0000256" key="1">
    <source>
        <dbReference type="ARBA" id="ARBA00022553"/>
    </source>
</evidence>
<dbReference type="GO" id="GO:0005829">
    <property type="term" value="C:cytosol"/>
    <property type="evidence" value="ECO:0007669"/>
    <property type="project" value="TreeGrafter"/>
</dbReference>
<sequence>MVKAIKILLIEDDVNLSDNIVGFLQDFADVTVVADGLDGEFEAQEAPYDLIVSDLMLPGESGLELIKNIRDNHIETPVLILTAKTSLDDKIEGFNVGADDYLTKPFHREELLVRVKALLRRSGVYSEDNTIAVGDVLINLENRGVQVHGKPVKLVGKEFDILTYLSQNKNIIVTRDQIFDRIWGIDSDTTINVVNIYLNNLRRKLEAVGQSGLIKTLRNIGFILEVPDAQDNQSKETN</sequence>
<dbReference type="InterPro" id="IPR039420">
    <property type="entry name" value="WalR-like"/>
</dbReference>
<evidence type="ECO:0000313" key="11">
    <source>
        <dbReference type="Proteomes" id="UP000245433"/>
    </source>
</evidence>
<evidence type="ECO:0000259" key="9">
    <source>
        <dbReference type="PROSITE" id="PS51755"/>
    </source>
</evidence>
<dbReference type="GO" id="GO:0000976">
    <property type="term" value="F:transcription cis-regulatory region binding"/>
    <property type="evidence" value="ECO:0007669"/>
    <property type="project" value="TreeGrafter"/>
</dbReference>
<dbReference type="InterPro" id="IPR001867">
    <property type="entry name" value="OmpR/PhoB-type_DNA-bd"/>
</dbReference>
<evidence type="ECO:0000256" key="3">
    <source>
        <dbReference type="ARBA" id="ARBA00023015"/>
    </source>
</evidence>
<evidence type="ECO:0000256" key="4">
    <source>
        <dbReference type="ARBA" id="ARBA00023125"/>
    </source>
</evidence>
<dbReference type="GO" id="GO:0032993">
    <property type="term" value="C:protein-DNA complex"/>
    <property type="evidence" value="ECO:0007669"/>
    <property type="project" value="TreeGrafter"/>
</dbReference>
<keyword evidence="5" id="KW-0804">Transcription</keyword>
<feature type="DNA-binding region" description="OmpR/PhoB-type" evidence="7">
    <location>
        <begin position="128"/>
        <end position="226"/>
    </location>
</feature>
<dbReference type="EMBL" id="QEKT01000003">
    <property type="protein sequence ID" value="PVY85017.1"/>
    <property type="molecule type" value="Genomic_DNA"/>
</dbReference>
<dbReference type="OrthoDB" id="9790442at2"/>
<keyword evidence="11" id="KW-1185">Reference proteome</keyword>
<accession>A0A2U1DBJ2</accession>
<proteinExistence type="predicted"/>
<keyword evidence="1 6" id="KW-0597">Phosphoprotein</keyword>
<dbReference type="InterPro" id="IPR036388">
    <property type="entry name" value="WH-like_DNA-bd_sf"/>
</dbReference>
<feature type="domain" description="Response regulatory" evidence="8">
    <location>
        <begin position="6"/>
        <end position="119"/>
    </location>
</feature>
<dbReference type="Proteomes" id="UP000245433">
    <property type="component" value="Unassembled WGS sequence"/>
</dbReference>